<dbReference type="SUPFAM" id="SSF52499">
    <property type="entry name" value="Isochorismatase-like hydrolases"/>
    <property type="match status" value="1"/>
</dbReference>
<dbReference type="AlphaFoldDB" id="A0AA85BSB4"/>
<evidence type="ECO:0000313" key="7">
    <source>
        <dbReference type="Proteomes" id="UP000050791"/>
    </source>
</evidence>
<feature type="domain" description="SH2" evidence="5">
    <location>
        <begin position="11"/>
        <end position="98"/>
    </location>
</feature>
<dbReference type="PROSITE" id="PS50002">
    <property type="entry name" value="SH3"/>
    <property type="match status" value="1"/>
</dbReference>
<dbReference type="SMART" id="SM00326">
    <property type="entry name" value="SH3"/>
    <property type="match status" value="1"/>
</dbReference>
<dbReference type="Pfam" id="PF00017">
    <property type="entry name" value="SH2"/>
    <property type="match status" value="1"/>
</dbReference>
<protein>
    <recommendedName>
        <fullName evidence="9">SH3 domain-containing protein</fullName>
    </recommendedName>
</protein>
<dbReference type="PRINTS" id="PR00452">
    <property type="entry name" value="SH3DOMAIN"/>
</dbReference>
<dbReference type="InterPro" id="IPR050993">
    <property type="entry name" value="Isochorismatase_domain"/>
</dbReference>
<name>A0AA85BSB4_9TREM</name>
<keyword evidence="2 4" id="KW-0728">SH3 domain</keyword>
<feature type="domain" description="SH3" evidence="6">
    <location>
        <begin position="98"/>
        <end position="157"/>
    </location>
</feature>
<evidence type="ECO:0000256" key="1">
    <source>
        <dbReference type="ARBA" id="ARBA00006336"/>
    </source>
</evidence>
<dbReference type="SMART" id="SM00252">
    <property type="entry name" value="SH2"/>
    <property type="match status" value="1"/>
</dbReference>
<evidence type="ECO:0000256" key="3">
    <source>
        <dbReference type="PROSITE-ProRule" id="PRU00191"/>
    </source>
</evidence>
<dbReference type="Pfam" id="PF00018">
    <property type="entry name" value="SH3_1"/>
    <property type="match status" value="1"/>
</dbReference>
<organism evidence="7 8">
    <name type="scientific">Schistosoma mattheei</name>
    <dbReference type="NCBI Taxonomy" id="31246"/>
    <lineage>
        <taxon>Eukaryota</taxon>
        <taxon>Metazoa</taxon>
        <taxon>Spiralia</taxon>
        <taxon>Lophotrochozoa</taxon>
        <taxon>Platyhelminthes</taxon>
        <taxon>Trematoda</taxon>
        <taxon>Digenea</taxon>
        <taxon>Strigeidida</taxon>
        <taxon>Schistosomatoidea</taxon>
        <taxon>Schistosomatidae</taxon>
        <taxon>Schistosoma</taxon>
    </lineage>
</organism>
<dbReference type="FunFam" id="3.40.50.850:FF:000001">
    <property type="entry name" value="Isochorismatase domain-containing protein 1"/>
    <property type="match status" value="1"/>
</dbReference>
<comment type="similarity">
    <text evidence="1">Belongs to the isochorismatase family.</text>
</comment>
<evidence type="ECO:0000259" key="5">
    <source>
        <dbReference type="PROSITE" id="PS50001"/>
    </source>
</evidence>
<dbReference type="Gene3D" id="3.30.505.10">
    <property type="entry name" value="SH2 domain"/>
    <property type="match status" value="1"/>
</dbReference>
<dbReference type="InterPro" id="IPR001452">
    <property type="entry name" value="SH3_domain"/>
</dbReference>
<dbReference type="PANTHER" id="PTHR14119">
    <property type="entry name" value="HYDROLASE"/>
    <property type="match status" value="1"/>
</dbReference>
<accession>A0AA85BSB4</accession>
<dbReference type="CDD" id="cd00174">
    <property type="entry name" value="SH3"/>
    <property type="match status" value="1"/>
</dbReference>
<dbReference type="WBParaSite" id="SMTH1_74610.1">
    <property type="protein sequence ID" value="SMTH1_74610.1"/>
    <property type="gene ID" value="SMTH1_74610"/>
</dbReference>
<dbReference type="PANTHER" id="PTHR14119:SF3">
    <property type="entry name" value="ISOCHORISMATASE DOMAIN-CONTAINING PROTEIN 2"/>
    <property type="match status" value="1"/>
</dbReference>
<dbReference type="SUPFAM" id="SSF55550">
    <property type="entry name" value="SH2 domain"/>
    <property type="match status" value="1"/>
</dbReference>
<evidence type="ECO:0000313" key="8">
    <source>
        <dbReference type="WBParaSite" id="SMTH1_74610.1"/>
    </source>
</evidence>
<dbReference type="PRINTS" id="PR00401">
    <property type="entry name" value="SH2DOMAIN"/>
</dbReference>
<dbReference type="InterPro" id="IPR000868">
    <property type="entry name" value="Isochorismatase-like_dom"/>
</dbReference>
<evidence type="ECO:0000259" key="6">
    <source>
        <dbReference type="PROSITE" id="PS50002"/>
    </source>
</evidence>
<dbReference type="Gene3D" id="2.30.30.40">
    <property type="entry name" value="SH3 Domains"/>
    <property type="match status" value="1"/>
</dbReference>
<dbReference type="InterPro" id="IPR000980">
    <property type="entry name" value="SH2"/>
</dbReference>
<evidence type="ECO:0000256" key="4">
    <source>
        <dbReference type="PROSITE-ProRule" id="PRU00192"/>
    </source>
</evidence>
<dbReference type="Gene3D" id="3.40.50.850">
    <property type="entry name" value="Isochorismatase-like"/>
    <property type="match status" value="1"/>
</dbReference>
<dbReference type="CDD" id="cd00173">
    <property type="entry name" value="SH2"/>
    <property type="match status" value="1"/>
</dbReference>
<dbReference type="Pfam" id="PF00857">
    <property type="entry name" value="Isochorismatase"/>
    <property type="match status" value="1"/>
</dbReference>
<evidence type="ECO:0000256" key="2">
    <source>
        <dbReference type="ARBA" id="ARBA00022443"/>
    </source>
</evidence>
<dbReference type="Proteomes" id="UP000050791">
    <property type="component" value="Unassembled WGS sequence"/>
</dbReference>
<dbReference type="InterPro" id="IPR036380">
    <property type="entry name" value="Isochorismatase-like_sf"/>
</dbReference>
<dbReference type="PROSITE" id="PS50001">
    <property type="entry name" value="SH2"/>
    <property type="match status" value="1"/>
</dbReference>
<reference evidence="8" key="1">
    <citation type="submission" date="2023-11" db="UniProtKB">
        <authorList>
            <consortium name="WormBaseParasite"/>
        </authorList>
    </citation>
    <scope>IDENTIFICATION</scope>
</reference>
<sequence length="435" mass="48499">MAVELVPDAPWYFGEISREKANEILIDQPVGTFLIRDSTTKSGYVLAIKEANEVKRYLLTWAPQLKKFKFGDTLYSSLDELVRLHTSHSSSTRMRQPAQKATFAALYSFQAQEEGDLSFQRGDLLTFIRQKREWILCKSGDNRIGWVPSNYLTPFTPEIVARLKGLGDQLGLTYCHMLKSVQLPATGKVVRARNPSIFATNHLKLSAMMKFKSGNYFLMDSVRSGENVINIMSGISRVGKLLLPRTALLLCDIQEKFRPTISHFDAIVETSSRMLTAARMLGMRIVVTEMYPKGLGPTVKELGDLSGIPIISKRSFSMLTDEVANVLELGKQINSVLLCGIETHVCVQSTALDLIERGIQVHCIVDAVSSRNMVDRMFGFQRMSQSGVYLTTCESALLTILCGSDHPQFRDVQKIILKPSPDSGLLTGFNTSKIS</sequence>
<evidence type="ECO:0008006" key="9">
    <source>
        <dbReference type="Google" id="ProtNLM"/>
    </source>
</evidence>
<dbReference type="InterPro" id="IPR036860">
    <property type="entry name" value="SH2_dom_sf"/>
</dbReference>
<proteinExistence type="inferred from homology"/>
<keyword evidence="3" id="KW-0727">SH2 domain</keyword>